<name>A0A368VCR6_9BACT</name>
<evidence type="ECO:0000313" key="3">
    <source>
        <dbReference type="EMBL" id="RCW39077.1"/>
    </source>
</evidence>
<feature type="signal peptide" evidence="1">
    <location>
        <begin position="1"/>
        <end position="24"/>
    </location>
</feature>
<comment type="caution">
    <text evidence="3">The sequence shown here is derived from an EMBL/GenBank/DDBJ whole genome shotgun (WGS) entry which is preliminary data.</text>
</comment>
<evidence type="ECO:0000313" key="4">
    <source>
        <dbReference type="Proteomes" id="UP000252733"/>
    </source>
</evidence>
<evidence type="ECO:0000259" key="2">
    <source>
        <dbReference type="Pfam" id="PF11827"/>
    </source>
</evidence>
<feature type="chain" id="PRO_5016770535" evidence="1">
    <location>
        <begin position="25"/>
        <end position="230"/>
    </location>
</feature>
<proteinExistence type="predicted"/>
<gene>
    <name evidence="3" type="ORF">DFO77_102232</name>
</gene>
<dbReference type="Pfam" id="PF11827">
    <property type="entry name" value="DUF3347"/>
    <property type="match status" value="1"/>
</dbReference>
<evidence type="ECO:0000256" key="1">
    <source>
        <dbReference type="SAM" id="SignalP"/>
    </source>
</evidence>
<protein>
    <submittedName>
        <fullName evidence="3">Uncharacterized protein DUF3347</fullName>
    </submittedName>
</protein>
<accession>A0A368VCR6</accession>
<reference evidence="3 4" key="1">
    <citation type="submission" date="2018-07" db="EMBL/GenBank/DDBJ databases">
        <title>Freshwater and sediment microbial communities from various areas in North America, analyzing microbe dynamics in response to fracking.</title>
        <authorList>
            <person name="Lamendella R."/>
        </authorList>
    </citation>
    <scope>NUCLEOTIDE SEQUENCE [LARGE SCALE GENOMIC DNA]</scope>
    <source>
        <strain evidence="3 4">160A</strain>
    </source>
</reference>
<feature type="domain" description="DUF3347" evidence="2">
    <location>
        <begin position="94"/>
        <end position="185"/>
    </location>
</feature>
<dbReference type="Proteomes" id="UP000252733">
    <property type="component" value="Unassembled WGS sequence"/>
</dbReference>
<dbReference type="AlphaFoldDB" id="A0A368VCR6"/>
<sequence>MNTKVRFMVLMTLSFALIIPSCVGSDKQKEKVSESIPSDKRSMPVSKALDAEKETNKMHKQHNSLAENFSHKDIVILDQPYQLSENAKTKMEKIIDAYLQLKDALVKEDIDEVNKMVGVMTEKVSAVVPSQLEGKGFDTWQNHKILYEAKLKEMQHISGLENKLSYFSHISEIMYCTIKSFDLKSGNLFAIFCPMALDKKGAYWISDRKIFHNPYMGGELHRCEEIKEQL</sequence>
<dbReference type="RefSeq" id="WP_114436331.1">
    <property type="nucleotide sequence ID" value="NZ_QPIZ01000002.1"/>
</dbReference>
<keyword evidence="4" id="KW-1185">Reference proteome</keyword>
<organism evidence="3 4">
    <name type="scientific">Marinilabilia salmonicolor</name>
    <dbReference type="NCBI Taxonomy" id="989"/>
    <lineage>
        <taxon>Bacteria</taxon>
        <taxon>Pseudomonadati</taxon>
        <taxon>Bacteroidota</taxon>
        <taxon>Bacteroidia</taxon>
        <taxon>Marinilabiliales</taxon>
        <taxon>Marinilabiliaceae</taxon>
        <taxon>Marinilabilia</taxon>
    </lineage>
</organism>
<dbReference type="InterPro" id="IPR021782">
    <property type="entry name" value="DUF3347"/>
</dbReference>
<keyword evidence="1" id="KW-0732">Signal</keyword>
<dbReference type="EMBL" id="QPIZ01000002">
    <property type="protein sequence ID" value="RCW39077.1"/>
    <property type="molecule type" value="Genomic_DNA"/>
</dbReference>